<keyword evidence="3" id="KW-1185">Reference proteome</keyword>
<reference evidence="2 3" key="1">
    <citation type="submission" date="2018-12" db="EMBL/GenBank/DDBJ databases">
        <authorList>
            <consortium name="Pathogen Informatics"/>
        </authorList>
    </citation>
    <scope>NUCLEOTIDE SEQUENCE [LARGE SCALE GENOMIC DNA]</scope>
    <source>
        <strain evidence="2 3">NCTC11636</strain>
    </source>
</reference>
<dbReference type="AlphaFoldDB" id="A0A3S4T8Q3"/>
<evidence type="ECO:0000259" key="1">
    <source>
        <dbReference type="Pfam" id="PF13521"/>
    </source>
</evidence>
<dbReference type="InterPro" id="IPR052735">
    <property type="entry name" value="NAD_biosynth-regulator"/>
</dbReference>
<evidence type="ECO:0000313" key="3">
    <source>
        <dbReference type="Proteomes" id="UP000266895"/>
    </source>
</evidence>
<dbReference type="Proteomes" id="UP000266895">
    <property type="component" value="Chromosome"/>
</dbReference>
<dbReference type="Pfam" id="PF13521">
    <property type="entry name" value="AAA_28"/>
    <property type="match status" value="1"/>
</dbReference>
<dbReference type="InterPro" id="IPR027417">
    <property type="entry name" value="P-loop_NTPase"/>
</dbReference>
<dbReference type="Gene3D" id="3.40.50.620">
    <property type="entry name" value="HUPs"/>
    <property type="match status" value="1"/>
</dbReference>
<dbReference type="Gene3D" id="3.40.50.300">
    <property type="entry name" value="P-loop containing nucleotide triphosphate hydrolases"/>
    <property type="match status" value="1"/>
</dbReference>
<dbReference type="PANTHER" id="PTHR37512:SF1">
    <property type="entry name" value="NADR_TTD14 AAA DOMAIN-CONTAINING PROTEIN"/>
    <property type="match status" value="1"/>
</dbReference>
<sequence>MSPRTPRASADRPLSHGLVVGKFYPPHAGHLNLVRHALSRCRTVTVEVLSSSAESLPGELRAAWLRELLPTARVVHGVDDLEVDYASEAAWQAHVGIMRDLLDPADGPVDAVFTSDSYGHELAARLDATWVRVDPSRLGLPVSARAVRADPAGHWWALPAPVRAWYVRRVVVLGAESTGTTTLSRVLAARYSTPWVAEYGRQWSQDRPGGLEAPWVSAEFDLIAQVQAGLEDEAARRSPVPLLVTDTDVLATAVWHERYVGSRSATIEALAARRRPDLYILTGDDIPFVQDGLRDGEHIRHDMHARFREVLSDSGVPWIEVRGDRARRLAAATAAVDALVERPRELSAPLPEHHVGACALGSTSAATPTEELP</sequence>
<accession>A0A3S4T8Q3</accession>
<dbReference type="OrthoDB" id="3249147at2"/>
<dbReference type="KEGG" id="ahw:NCTC11636_00540"/>
<organism evidence="2 3">
    <name type="scientific">Actinomyces howellii</name>
    <dbReference type="NCBI Taxonomy" id="52771"/>
    <lineage>
        <taxon>Bacteria</taxon>
        <taxon>Bacillati</taxon>
        <taxon>Actinomycetota</taxon>
        <taxon>Actinomycetes</taxon>
        <taxon>Actinomycetales</taxon>
        <taxon>Actinomycetaceae</taxon>
        <taxon>Actinomyces</taxon>
    </lineage>
</organism>
<feature type="domain" description="NadR/Ttd14 AAA" evidence="1">
    <location>
        <begin position="169"/>
        <end position="328"/>
    </location>
</feature>
<dbReference type="InterPro" id="IPR014729">
    <property type="entry name" value="Rossmann-like_a/b/a_fold"/>
</dbReference>
<evidence type="ECO:0000313" key="2">
    <source>
        <dbReference type="EMBL" id="VEG26468.1"/>
    </source>
</evidence>
<name>A0A3S4T8Q3_9ACTO</name>
<gene>
    <name evidence="2" type="primary">nadR</name>
    <name evidence="2" type="ORF">NCTC11636_00540</name>
</gene>
<dbReference type="PANTHER" id="PTHR37512">
    <property type="entry name" value="TRIFUNCTIONAL NAD BIOSYNTHESIS/REGULATOR PROTEIN NADR"/>
    <property type="match status" value="1"/>
</dbReference>
<proteinExistence type="predicted"/>
<protein>
    <submittedName>
        <fullName evidence="2">Trifunctional NAD biosynthesis/regulator protein NadR</fullName>
    </submittedName>
</protein>
<dbReference type="EMBL" id="LR134350">
    <property type="protein sequence ID" value="VEG26468.1"/>
    <property type="molecule type" value="Genomic_DNA"/>
</dbReference>
<dbReference type="SUPFAM" id="SSF52540">
    <property type="entry name" value="P-loop containing nucleoside triphosphate hydrolases"/>
    <property type="match status" value="1"/>
</dbReference>
<dbReference type="RefSeq" id="WP_126381748.1">
    <property type="nucleotide sequence ID" value="NZ_LR134350.1"/>
</dbReference>
<dbReference type="InterPro" id="IPR038727">
    <property type="entry name" value="NadR/Ttd14_AAA_dom"/>
</dbReference>
<dbReference type="SUPFAM" id="SSF52374">
    <property type="entry name" value="Nucleotidylyl transferase"/>
    <property type="match status" value="1"/>
</dbReference>